<sequence length="163" mass="18965">MYCLSDKPSVLGLAVKQLLERGFDYEGEIRLRKELFGVTMKQGLQSFILIAKAASWGDTIEESVLSVHRFLITESHMGEQPLVLAYKPREGKIRFYAFDPWKIKEASTIIHSINYVGYEFPLSLGWRYDLSKDLETLWVEMRTTRYKEVKLDRFSPKAFSSIE</sequence>
<proteinExistence type="predicted"/>
<name>A0A0F9VDK2_9ZZZZ</name>
<dbReference type="EMBL" id="LAZR01000576">
    <property type="protein sequence ID" value="KKN63858.1"/>
    <property type="molecule type" value="Genomic_DNA"/>
</dbReference>
<reference evidence="1" key="1">
    <citation type="journal article" date="2015" name="Nature">
        <title>Complex archaea that bridge the gap between prokaryotes and eukaryotes.</title>
        <authorList>
            <person name="Spang A."/>
            <person name="Saw J.H."/>
            <person name="Jorgensen S.L."/>
            <person name="Zaremba-Niedzwiedzka K."/>
            <person name="Martijn J."/>
            <person name="Lind A.E."/>
            <person name="van Eijk R."/>
            <person name="Schleper C."/>
            <person name="Guy L."/>
            <person name="Ettema T.J."/>
        </authorList>
    </citation>
    <scope>NUCLEOTIDE SEQUENCE</scope>
</reference>
<evidence type="ECO:0000313" key="1">
    <source>
        <dbReference type="EMBL" id="KKN63858.1"/>
    </source>
</evidence>
<gene>
    <name evidence="1" type="ORF">LCGC14_0497360</name>
</gene>
<comment type="caution">
    <text evidence="1">The sequence shown here is derived from an EMBL/GenBank/DDBJ whole genome shotgun (WGS) entry which is preliminary data.</text>
</comment>
<organism evidence="1">
    <name type="scientific">marine sediment metagenome</name>
    <dbReference type="NCBI Taxonomy" id="412755"/>
    <lineage>
        <taxon>unclassified sequences</taxon>
        <taxon>metagenomes</taxon>
        <taxon>ecological metagenomes</taxon>
    </lineage>
</organism>
<accession>A0A0F9VDK2</accession>
<protein>
    <submittedName>
        <fullName evidence="1">Uncharacterized protein</fullName>
    </submittedName>
</protein>
<dbReference type="AlphaFoldDB" id="A0A0F9VDK2"/>